<evidence type="ECO:0000256" key="4">
    <source>
        <dbReference type="ARBA" id="ARBA00022786"/>
    </source>
</evidence>
<proteinExistence type="predicted"/>
<accession>A0A9P5MR82</accession>
<dbReference type="PANTHER" id="PTHR24006:SF687">
    <property type="entry name" value="UBIQUITIN CARBOXYL-TERMINAL HYDROLASE 10"/>
    <property type="match status" value="1"/>
</dbReference>
<keyword evidence="4" id="KW-0833">Ubl conjugation pathway</keyword>
<evidence type="ECO:0000256" key="3">
    <source>
        <dbReference type="ARBA" id="ARBA00022670"/>
    </source>
</evidence>
<dbReference type="PANTHER" id="PTHR24006">
    <property type="entry name" value="UBIQUITIN CARBOXYL-TERMINAL HYDROLASE"/>
    <property type="match status" value="1"/>
</dbReference>
<dbReference type="AlphaFoldDB" id="A0A9P5MR82"/>
<sequence length="400" mass="44411">MSPKGPSDNATLHRLHPRKLVNNGNMYLANAVLQSLVYCPPFRDLFRDQGRLVGHREGGETGGGATPLIDATVSFLNELAETEDGKKEGDGVHSFLSLATDIYDTMKEKRQFTVMRDEWQQDAAVFLGLYLEALHEELVTIHSSMSKHKPASTLNVEELEEETQSREGQTEGERDFTVRRFFLLSFVSLTSAESPISRIFGGRSRSTVRAPNRPDTVTVEGWRLLKLNIQPDSVHTVKDALVYISLPQLVQVSQLNTSEASQEVQIEALPSILVLHLERFLYDAAADSIVKISKPIKFAPELEIPLGIMAPDPGKSAEPAHYKLYGVLYHYGESAGSGRYTVNVLHPNGDSGSGEGWLHIDDETVSAVRHDDVSGDYANEWGDDRCAYMLYYGRTASTRT</sequence>
<evidence type="ECO:0000256" key="5">
    <source>
        <dbReference type="ARBA" id="ARBA00022801"/>
    </source>
</evidence>
<evidence type="ECO:0000256" key="2">
    <source>
        <dbReference type="ARBA" id="ARBA00012759"/>
    </source>
</evidence>
<dbReference type="SUPFAM" id="SSF54001">
    <property type="entry name" value="Cysteine proteinases"/>
    <property type="match status" value="1"/>
</dbReference>
<keyword evidence="6" id="KW-0788">Thiol protease</keyword>
<comment type="catalytic activity">
    <reaction evidence="1">
        <text>Thiol-dependent hydrolysis of ester, thioester, amide, peptide and isopeptide bonds formed by the C-terminal Gly of ubiquitin (a 76-residue protein attached to proteins as an intracellular targeting signal).</text>
        <dbReference type="EC" id="3.4.19.12"/>
    </reaction>
</comment>
<dbReference type="GO" id="GO:0005634">
    <property type="term" value="C:nucleus"/>
    <property type="evidence" value="ECO:0007669"/>
    <property type="project" value="TreeGrafter"/>
</dbReference>
<feature type="domain" description="USP" evidence="8">
    <location>
        <begin position="18"/>
        <end position="395"/>
    </location>
</feature>
<dbReference type="GO" id="GO:0004843">
    <property type="term" value="F:cysteine-type deubiquitinase activity"/>
    <property type="evidence" value="ECO:0007669"/>
    <property type="project" value="UniProtKB-EC"/>
</dbReference>
<feature type="region of interest" description="Disordered" evidence="7">
    <location>
        <begin position="150"/>
        <end position="172"/>
    </location>
</feature>
<dbReference type="InterPro" id="IPR050164">
    <property type="entry name" value="Peptidase_C19"/>
</dbReference>
<evidence type="ECO:0000256" key="1">
    <source>
        <dbReference type="ARBA" id="ARBA00000707"/>
    </source>
</evidence>
<evidence type="ECO:0000256" key="6">
    <source>
        <dbReference type="ARBA" id="ARBA00022807"/>
    </source>
</evidence>
<dbReference type="GO" id="GO:0005829">
    <property type="term" value="C:cytosol"/>
    <property type="evidence" value="ECO:0007669"/>
    <property type="project" value="TreeGrafter"/>
</dbReference>
<dbReference type="InterPro" id="IPR038765">
    <property type="entry name" value="Papain-like_cys_pep_sf"/>
</dbReference>
<keyword evidence="3" id="KW-0645">Protease</keyword>
<evidence type="ECO:0000313" key="10">
    <source>
        <dbReference type="Proteomes" id="UP000759537"/>
    </source>
</evidence>
<gene>
    <name evidence="9" type="ORF">DFH94DRAFT_635610</name>
</gene>
<dbReference type="GO" id="GO:0016579">
    <property type="term" value="P:protein deubiquitination"/>
    <property type="evidence" value="ECO:0007669"/>
    <property type="project" value="InterPro"/>
</dbReference>
<evidence type="ECO:0000256" key="7">
    <source>
        <dbReference type="SAM" id="MobiDB-lite"/>
    </source>
</evidence>
<dbReference type="EMBL" id="WHVB01000016">
    <property type="protein sequence ID" value="KAF8475136.1"/>
    <property type="molecule type" value="Genomic_DNA"/>
</dbReference>
<dbReference type="Proteomes" id="UP000759537">
    <property type="component" value="Unassembled WGS sequence"/>
</dbReference>
<reference evidence="9" key="1">
    <citation type="submission" date="2019-10" db="EMBL/GenBank/DDBJ databases">
        <authorList>
            <consortium name="DOE Joint Genome Institute"/>
            <person name="Kuo A."/>
            <person name="Miyauchi S."/>
            <person name="Kiss E."/>
            <person name="Drula E."/>
            <person name="Kohler A."/>
            <person name="Sanchez-Garcia M."/>
            <person name="Andreopoulos B."/>
            <person name="Barry K.W."/>
            <person name="Bonito G."/>
            <person name="Buee M."/>
            <person name="Carver A."/>
            <person name="Chen C."/>
            <person name="Cichocki N."/>
            <person name="Clum A."/>
            <person name="Culley D."/>
            <person name="Crous P.W."/>
            <person name="Fauchery L."/>
            <person name="Girlanda M."/>
            <person name="Hayes R."/>
            <person name="Keri Z."/>
            <person name="LaButti K."/>
            <person name="Lipzen A."/>
            <person name="Lombard V."/>
            <person name="Magnuson J."/>
            <person name="Maillard F."/>
            <person name="Morin E."/>
            <person name="Murat C."/>
            <person name="Nolan M."/>
            <person name="Ohm R."/>
            <person name="Pangilinan J."/>
            <person name="Pereira M."/>
            <person name="Perotto S."/>
            <person name="Peter M."/>
            <person name="Riley R."/>
            <person name="Sitrit Y."/>
            <person name="Stielow B."/>
            <person name="Szollosi G."/>
            <person name="Zifcakova L."/>
            <person name="Stursova M."/>
            <person name="Spatafora J.W."/>
            <person name="Tedersoo L."/>
            <person name="Vaario L.-M."/>
            <person name="Yamada A."/>
            <person name="Yan M."/>
            <person name="Wang P."/>
            <person name="Xu J."/>
            <person name="Bruns T."/>
            <person name="Baldrian P."/>
            <person name="Vilgalys R."/>
            <person name="Henrissat B."/>
            <person name="Grigoriev I.V."/>
            <person name="Hibbett D."/>
            <person name="Nagy L.G."/>
            <person name="Martin F.M."/>
        </authorList>
    </citation>
    <scope>NUCLEOTIDE SEQUENCE</scope>
    <source>
        <strain evidence="9">Prilba</strain>
    </source>
</reference>
<name>A0A9P5MR82_9AGAM</name>
<dbReference type="EC" id="3.4.19.12" evidence="2"/>
<dbReference type="GO" id="GO:0006508">
    <property type="term" value="P:proteolysis"/>
    <property type="evidence" value="ECO:0007669"/>
    <property type="project" value="UniProtKB-KW"/>
</dbReference>
<dbReference type="CDD" id="cd02257">
    <property type="entry name" value="Peptidase_C19"/>
    <property type="match status" value="1"/>
</dbReference>
<dbReference type="Pfam" id="PF00443">
    <property type="entry name" value="UCH"/>
    <property type="match status" value="1"/>
</dbReference>
<dbReference type="PROSITE" id="PS50235">
    <property type="entry name" value="USP_3"/>
    <property type="match status" value="1"/>
</dbReference>
<evidence type="ECO:0000313" key="9">
    <source>
        <dbReference type="EMBL" id="KAF8475136.1"/>
    </source>
</evidence>
<reference evidence="9" key="2">
    <citation type="journal article" date="2020" name="Nat. Commun.">
        <title>Large-scale genome sequencing of mycorrhizal fungi provides insights into the early evolution of symbiotic traits.</title>
        <authorList>
            <person name="Miyauchi S."/>
            <person name="Kiss E."/>
            <person name="Kuo A."/>
            <person name="Drula E."/>
            <person name="Kohler A."/>
            <person name="Sanchez-Garcia M."/>
            <person name="Morin E."/>
            <person name="Andreopoulos B."/>
            <person name="Barry K.W."/>
            <person name="Bonito G."/>
            <person name="Buee M."/>
            <person name="Carver A."/>
            <person name="Chen C."/>
            <person name="Cichocki N."/>
            <person name="Clum A."/>
            <person name="Culley D."/>
            <person name="Crous P.W."/>
            <person name="Fauchery L."/>
            <person name="Girlanda M."/>
            <person name="Hayes R.D."/>
            <person name="Keri Z."/>
            <person name="LaButti K."/>
            <person name="Lipzen A."/>
            <person name="Lombard V."/>
            <person name="Magnuson J."/>
            <person name="Maillard F."/>
            <person name="Murat C."/>
            <person name="Nolan M."/>
            <person name="Ohm R.A."/>
            <person name="Pangilinan J."/>
            <person name="Pereira M.F."/>
            <person name="Perotto S."/>
            <person name="Peter M."/>
            <person name="Pfister S."/>
            <person name="Riley R."/>
            <person name="Sitrit Y."/>
            <person name="Stielow J.B."/>
            <person name="Szollosi G."/>
            <person name="Zifcakova L."/>
            <person name="Stursova M."/>
            <person name="Spatafora J.W."/>
            <person name="Tedersoo L."/>
            <person name="Vaario L.M."/>
            <person name="Yamada A."/>
            <person name="Yan M."/>
            <person name="Wang P."/>
            <person name="Xu J."/>
            <person name="Bruns T."/>
            <person name="Baldrian P."/>
            <person name="Vilgalys R."/>
            <person name="Dunand C."/>
            <person name="Henrissat B."/>
            <person name="Grigoriev I.V."/>
            <person name="Hibbett D."/>
            <person name="Nagy L.G."/>
            <person name="Martin F.M."/>
        </authorList>
    </citation>
    <scope>NUCLEOTIDE SEQUENCE</scope>
    <source>
        <strain evidence="9">Prilba</strain>
    </source>
</reference>
<dbReference type="InterPro" id="IPR001394">
    <property type="entry name" value="Peptidase_C19_UCH"/>
</dbReference>
<keyword evidence="5" id="KW-0378">Hydrolase</keyword>
<protein>
    <recommendedName>
        <fullName evidence="2">ubiquitinyl hydrolase 1</fullName>
        <ecNumber evidence="2">3.4.19.12</ecNumber>
    </recommendedName>
</protein>
<evidence type="ECO:0000259" key="8">
    <source>
        <dbReference type="PROSITE" id="PS50235"/>
    </source>
</evidence>
<feature type="compositionally biased region" description="Basic and acidic residues" evidence="7">
    <location>
        <begin position="163"/>
        <end position="172"/>
    </location>
</feature>
<dbReference type="OrthoDB" id="429671at2759"/>
<organism evidence="9 10">
    <name type="scientific">Russula ochroleuca</name>
    <dbReference type="NCBI Taxonomy" id="152965"/>
    <lineage>
        <taxon>Eukaryota</taxon>
        <taxon>Fungi</taxon>
        <taxon>Dikarya</taxon>
        <taxon>Basidiomycota</taxon>
        <taxon>Agaricomycotina</taxon>
        <taxon>Agaricomycetes</taxon>
        <taxon>Russulales</taxon>
        <taxon>Russulaceae</taxon>
        <taxon>Russula</taxon>
    </lineage>
</organism>
<dbReference type="InterPro" id="IPR028889">
    <property type="entry name" value="USP"/>
</dbReference>
<comment type="caution">
    <text evidence="9">The sequence shown here is derived from an EMBL/GenBank/DDBJ whole genome shotgun (WGS) entry which is preliminary data.</text>
</comment>
<keyword evidence="10" id="KW-1185">Reference proteome</keyword>
<dbReference type="Gene3D" id="3.90.70.10">
    <property type="entry name" value="Cysteine proteinases"/>
    <property type="match status" value="1"/>
</dbReference>